<dbReference type="PANTHER" id="PTHR10252:SF54">
    <property type="entry name" value="CHROMATIN ACCESSIBILITY COMPLEX PROTEIN 1"/>
    <property type="match status" value="1"/>
</dbReference>
<proteinExistence type="predicted"/>
<dbReference type="Pfam" id="PF00808">
    <property type="entry name" value="CBFD_NFYB_HMF"/>
    <property type="match status" value="1"/>
</dbReference>
<dbReference type="PANTHER" id="PTHR10252">
    <property type="entry name" value="HISTONE-LIKE TRANSCRIPTION FACTOR CCAAT-RELATED"/>
    <property type="match status" value="1"/>
</dbReference>
<feature type="domain" description="Transcription factor CBF/NF-Y/archaeal histone" evidence="3">
    <location>
        <begin position="11"/>
        <end position="72"/>
    </location>
</feature>
<evidence type="ECO:0000259" key="3">
    <source>
        <dbReference type="Pfam" id="PF00808"/>
    </source>
</evidence>
<keyword evidence="2" id="KW-0539">Nucleus</keyword>
<dbReference type="InParanoid" id="A0A1D2VF83"/>
<dbReference type="SUPFAM" id="SSF47113">
    <property type="entry name" value="Histone-fold"/>
    <property type="match status" value="1"/>
</dbReference>
<gene>
    <name evidence="4" type="ORF">ASCRUDRAFT_17914</name>
</gene>
<dbReference type="InterPro" id="IPR050568">
    <property type="entry name" value="Transcr_DNA_Rep_Reg"/>
</dbReference>
<evidence type="ECO:0000313" key="4">
    <source>
        <dbReference type="EMBL" id="ODV60269.1"/>
    </source>
</evidence>
<dbReference type="Proteomes" id="UP000095038">
    <property type="component" value="Unassembled WGS sequence"/>
</dbReference>
<dbReference type="InterPro" id="IPR009072">
    <property type="entry name" value="Histone-fold"/>
</dbReference>
<organism evidence="4 5">
    <name type="scientific">Ascoidea rubescens DSM 1968</name>
    <dbReference type="NCBI Taxonomy" id="1344418"/>
    <lineage>
        <taxon>Eukaryota</taxon>
        <taxon>Fungi</taxon>
        <taxon>Dikarya</taxon>
        <taxon>Ascomycota</taxon>
        <taxon>Saccharomycotina</taxon>
        <taxon>Saccharomycetes</taxon>
        <taxon>Ascoideaceae</taxon>
        <taxon>Ascoidea</taxon>
    </lineage>
</organism>
<feature type="non-terminal residue" evidence="4">
    <location>
        <position position="1"/>
    </location>
</feature>
<dbReference type="Gene3D" id="1.10.20.10">
    <property type="entry name" value="Histone, subunit A"/>
    <property type="match status" value="1"/>
</dbReference>
<evidence type="ECO:0000256" key="1">
    <source>
        <dbReference type="ARBA" id="ARBA00004123"/>
    </source>
</evidence>
<reference evidence="5" key="1">
    <citation type="submission" date="2016-05" db="EMBL/GenBank/DDBJ databases">
        <title>Comparative genomics of biotechnologically important yeasts.</title>
        <authorList>
            <consortium name="DOE Joint Genome Institute"/>
            <person name="Riley R."/>
            <person name="Haridas S."/>
            <person name="Wolfe K.H."/>
            <person name="Lopes M.R."/>
            <person name="Hittinger C.T."/>
            <person name="Goker M."/>
            <person name="Salamov A."/>
            <person name="Wisecaver J."/>
            <person name="Long T.M."/>
            <person name="Aerts A.L."/>
            <person name="Barry K."/>
            <person name="Choi C."/>
            <person name="Clum A."/>
            <person name="Coughlan A.Y."/>
            <person name="Deshpande S."/>
            <person name="Douglass A.P."/>
            <person name="Hanson S.J."/>
            <person name="Klenk H.-P."/>
            <person name="Labutti K."/>
            <person name="Lapidus A."/>
            <person name="Lindquist E."/>
            <person name="Lipzen A."/>
            <person name="Meier-Kolthoff J.P."/>
            <person name="Ohm R.A."/>
            <person name="Otillar R.P."/>
            <person name="Pangilinan J."/>
            <person name="Peng Y."/>
            <person name="Rokas A."/>
            <person name="Rosa C.A."/>
            <person name="Scheuner C."/>
            <person name="Sibirny A.A."/>
            <person name="Slot J.C."/>
            <person name="Stielow J.B."/>
            <person name="Sun H."/>
            <person name="Kurtzman C.P."/>
            <person name="Blackwell M."/>
            <person name="Grigoriev I.V."/>
            <person name="Jeffries T.W."/>
        </authorList>
    </citation>
    <scope>NUCLEOTIDE SEQUENCE [LARGE SCALE GENOMIC DNA]</scope>
    <source>
        <strain evidence="5">DSM 1968</strain>
    </source>
</reference>
<accession>A0A1D2VF83</accession>
<comment type="subcellular location">
    <subcellularLocation>
        <location evidence="1">Nucleus</location>
    </subcellularLocation>
</comment>
<dbReference type="GO" id="GO:0006261">
    <property type="term" value="P:DNA-templated DNA replication"/>
    <property type="evidence" value="ECO:0007669"/>
    <property type="project" value="TreeGrafter"/>
</dbReference>
<dbReference type="GeneID" id="30963145"/>
<evidence type="ECO:0000256" key="2">
    <source>
        <dbReference type="ARBA" id="ARBA00023242"/>
    </source>
</evidence>
<dbReference type="STRING" id="1344418.A0A1D2VF83"/>
<dbReference type="InterPro" id="IPR003958">
    <property type="entry name" value="CBFA_NFYB_domain"/>
</dbReference>
<feature type="non-terminal residue" evidence="4">
    <location>
        <position position="106"/>
    </location>
</feature>
<dbReference type="AlphaFoldDB" id="A0A1D2VF83"/>
<protein>
    <submittedName>
        <fullName evidence="4">Histone-fold-containing protein</fullName>
    </submittedName>
</protein>
<dbReference type="FunCoup" id="A0A1D2VF83">
    <property type="interactions" value="220"/>
</dbReference>
<dbReference type="GO" id="GO:0008623">
    <property type="term" value="C:CHRAC"/>
    <property type="evidence" value="ECO:0007669"/>
    <property type="project" value="TreeGrafter"/>
</dbReference>
<keyword evidence="5" id="KW-1185">Reference proteome</keyword>
<dbReference type="CDD" id="cd22929">
    <property type="entry name" value="HFD_POLE4-like"/>
    <property type="match status" value="1"/>
</dbReference>
<evidence type="ECO:0000313" key="5">
    <source>
        <dbReference type="Proteomes" id="UP000095038"/>
    </source>
</evidence>
<sequence length="106" mass="11995">DDEEELGTTVLPLARIKKILKFHPSHISCNEATVFATAIATELFVQYLTEQALINARIEKRKKLTYKDFSQAASVNSNLNFLTNVVPKTQSVRKLVRNDAIRYSKA</sequence>
<dbReference type="RefSeq" id="XP_020046576.1">
    <property type="nucleotide sequence ID" value="XM_020189509.1"/>
</dbReference>
<name>A0A1D2VF83_9ASCO</name>
<dbReference type="GO" id="GO:0046982">
    <property type="term" value="F:protein heterodimerization activity"/>
    <property type="evidence" value="ECO:0007669"/>
    <property type="project" value="InterPro"/>
</dbReference>
<dbReference type="EMBL" id="KV454482">
    <property type="protein sequence ID" value="ODV60269.1"/>
    <property type="molecule type" value="Genomic_DNA"/>
</dbReference>